<dbReference type="PANTHER" id="PTHR22889:SF0">
    <property type="entry name" value="WD REPEAT-CONTAINING PROTEIN 89"/>
    <property type="match status" value="1"/>
</dbReference>
<dbReference type="PANTHER" id="PTHR22889">
    <property type="entry name" value="WD REPEAT-CONTAINING PROTEIN 89"/>
    <property type="match status" value="1"/>
</dbReference>
<evidence type="ECO:0000256" key="2">
    <source>
        <dbReference type="ARBA" id="ARBA00022737"/>
    </source>
</evidence>
<dbReference type="RefSeq" id="XP_013763190.1">
    <property type="nucleotide sequence ID" value="XM_013907736.1"/>
</dbReference>
<dbReference type="AlphaFoldDB" id="A0A0L0D0P9"/>
<dbReference type="InterPro" id="IPR015943">
    <property type="entry name" value="WD40/YVTN_repeat-like_dom_sf"/>
</dbReference>
<gene>
    <name evidence="3" type="ORF">AMSG_11592</name>
</gene>
<dbReference type="InterPro" id="IPR039328">
    <property type="entry name" value="WDR89"/>
</dbReference>
<dbReference type="SUPFAM" id="SSF50978">
    <property type="entry name" value="WD40 repeat-like"/>
    <property type="match status" value="1"/>
</dbReference>
<keyword evidence="4" id="KW-1185">Reference proteome</keyword>
<keyword evidence="2" id="KW-0677">Repeat</keyword>
<dbReference type="STRING" id="461836.A0A0L0D0P9"/>
<keyword evidence="1" id="KW-0853">WD repeat</keyword>
<dbReference type="InterPro" id="IPR001680">
    <property type="entry name" value="WD40_rpt"/>
</dbReference>
<dbReference type="EMBL" id="GL349433">
    <property type="protein sequence ID" value="KNC45949.1"/>
    <property type="molecule type" value="Genomic_DNA"/>
</dbReference>
<evidence type="ECO:0000313" key="3">
    <source>
        <dbReference type="EMBL" id="KNC45949.1"/>
    </source>
</evidence>
<reference evidence="3 4" key="1">
    <citation type="submission" date="2010-05" db="EMBL/GenBank/DDBJ databases">
        <title>The Genome Sequence of Thecamonas trahens ATCC 50062.</title>
        <authorList>
            <consortium name="The Broad Institute Genome Sequencing Platform"/>
            <person name="Russ C."/>
            <person name="Cuomo C."/>
            <person name="Shea T."/>
            <person name="Young S.K."/>
            <person name="Zeng Q."/>
            <person name="Koehrsen M."/>
            <person name="Haas B."/>
            <person name="Borodovsky M."/>
            <person name="Guigo R."/>
            <person name="Alvarado L."/>
            <person name="Berlin A."/>
            <person name="Bochicchio J."/>
            <person name="Borenstein D."/>
            <person name="Chapman S."/>
            <person name="Chen Z."/>
            <person name="Freedman E."/>
            <person name="Gellesch M."/>
            <person name="Goldberg J."/>
            <person name="Griggs A."/>
            <person name="Gujja S."/>
            <person name="Heilman E."/>
            <person name="Heiman D."/>
            <person name="Hepburn T."/>
            <person name="Howarth C."/>
            <person name="Jen D."/>
            <person name="Larson L."/>
            <person name="Mehta T."/>
            <person name="Park D."/>
            <person name="Pearson M."/>
            <person name="Roberts A."/>
            <person name="Saif S."/>
            <person name="Shenoy N."/>
            <person name="Sisk P."/>
            <person name="Stolte C."/>
            <person name="Sykes S."/>
            <person name="Thomson T."/>
            <person name="Walk T."/>
            <person name="White J."/>
            <person name="Yandava C."/>
            <person name="Burger G."/>
            <person name="Gray M.W."/>
            <person name="Holland P.W.H."/>
            <person name="King N."/>
            <person name="Lang F.B.F."/>
            <person name="Roger A.J."/>
            <person name="Ruiz-Trillo I."/>
            <person name="Lander E."/>
            <person name="Nusbaum C."/>
        </authorList>
    </citation>
    <scope>NUCLEOTIDE SEQUENCE [LARGE SCALE GENOMIC DNA]</scope>
    <source>
        <strain evidence="3 4">ATCC 50062</strain>
    </source>
</reference>
<organism evidence="3 4">
    <name type="scientific">Thecamonas trahens ATCC 50062</name>
    <dbReference type="NCBI Taxonomy" id="461836"/>
    <lineage>
        <taxon>Eukaryota</taxon>
        <taxon>Apusozoa</taxon>
        <taxon>Apusomonadida</taxon>
        <taxon>Apusomonadidae</taxon>
        <taxon>Thecamonas</taxon>
    </lineage>
</organism>
<protein>
    <submittedName>
        <fullName evidence="3">Uncharacterized protein</fullName>
    </submittedName>
</protein>
<dbReference type="InterPro" id="IPR036322">
    <property type="entry name" value="WD40_repeat_dom_sf"/>
</dbReference>
<accession>A0A0L0D0P9</accession>
<dbReference type="GeneID" id="25569507"/>
<name>A0A0L0D0P9_THETB</name>
<dbReference type="Proteomes" id="UP000054408">
    <property type="component" value="Unassembled WGS sequence"/>
</dbReference>
<dbReference type="eggNOG" id="KOG1188">
    <property type="taxonomic scope" value="Eukaryota"/>
</dbReference>
<sequence length="327" mass="34659">MSSPQMVMVDPSSLATVLTLDTSSTPHHAAFAPADSNMLAIAVNGGVELWDLRAAALAGRPALEVALPSFSAPKGYDAAYKTQAALGVDIDVSGLAGLLVGYPRWRLGCPLTCIADSHSDEQPVFHARFLPGSSTQLITAGDDGLICLFDAADGSWDEDDSLVGVLSQGESSHSIGFFGPSSEFLWTITGTYNMVLWSLEDVESILTTSSMREDLGVATLVSASYDRASEQLVAFGADPVGNVVAAHVTLDAIEPVFTLSGGHAGHIRAVHWNSTIGNAYTAAEDGLIRALRPAFFLRRRLFITLRLSRRIARRIASCSLVLPQGPC</sequence>
<dbReference type="SMART" id="SM00320">
    <property type="entry name" value="WD40"/>
    <property type="match status" value="3"/>
</dbReference>
<evidence type="ECO:0000256" key="1">
    <source>
        <dbReference type="ARBA" id="ARBA00022574"/>
    </source>
</evidence>
<dbReference type="Gene3D" id="2.130.10.10">
    <property type="entry name" value="YVTN repeat-like/Quinoprotein amine dehydrogenase"/>
    <property type="match status" value="1"/>
</dbReference>
<evidence type="ECO:0000313" key="4">
    <source>
        <dbReference type="Proteomes" id="UP000054408"/>
    </source>
</evidence>
<proteinExistence type="predicted"/>
<dbReference type="OrthoDB" id="25131at2759"/>